<feature type="domain" description="Multidrug resistance protein MdtA-like barrel-sandwich hybrid" evidence="5">
    <location>
        <begin position="65"/>
        <end position="243"/>
    </location>
</feature>
<dbReference type="SUPFAM" id="SSF111369">
    <property type="entry name" value="HlyD-like secretion proteins"/>
    <property type="match status" value="2"/>
</dbReference>
<accession>A0A1M6P4P2</accession>
<reference evidence="8" key="1">
    <citation type="submission" date="2016-11" db="EMBL/GenBank/DDBJ databases">
        <authorList>
            <person name="Varghese N."/>
            <person name="Submissions S."/>
        </authorList>
    </citation>
    <scope>NUCLEOTIDE SEQUENCE [LARGE SCALE GENOMIC DNA]</scope>
    <source>
        <strain evidence="8">DSM 17957</strain>
    </source>
</reference>
<dbReference type="GO" id="GO:0022857">
    <property type="term" value="F:transmembrane transporter activity"/>
    <property type="evidence" value="ECO:0007669"/>
    <property type="project" value="InterPro"/>
</dbReference>
<dbReference type="InterPro" id="IPR058637">
    <property type="entry name" value="YknX-like_C"/>
</dbReference>
<comment type="similarity">
    <text evidence="2">Belongs to the membrane fusion protein (MFP) (TC 8.A.1) family.</text>
</comment>
<dbReference type="NCBIfam" id="TIGR01730">
    <property type="entry name" value="RND_mfp"/>
    <property type="match status" value="1"/>
</dbReference>
<dbReference type="InterPro" id="IPR058625">
    <property type="entry name" value="MdtA-like_BSH"/>
</dbReference>
<sequence length="409" mass="46107">MKKKRMLWIGFITLGIAAIVLSRMMPAKSVVVDMDMVKAGNIDKYVEEVATVFLEDEIAVYAFESGKVLEVSADTGQTVKKGDLLVRIDDREILMQKEILEEQIKSAAAQFEEKRKPTGPEELNKLRAQVRSAEIKFEEAKRNMVNNQSLYEAGAISQNDYQKFIVSFETTEAELEVARNNLLLAQKGISGNIEKQYRAQIAEIEKRIEILEKKRNDLMIRSPIDGIVMNNKVKVGNLLQSGTLIMEIGNTSEYYLESDILMDEMGAVQLGNRVMINNEDLGIKDARGTLNNIFPKAFSKVSDLGIEQKRVKVRIRLDEEIQNLKPGYDVEIRIITDSRNNTLLVNKKAVFQYQGNDSVFVNENGMAKLRPIKTGLESDKQIEVLSGLSEGEVVILSPNEEIQDGTRIK</sequence>
<evidence type="ECO:0000313" key="8">
    <source>
        <dbReference type="Proteomes" id="UP000184536"/>
    </source>
</evidence>
<name>A0A1M6P4P2_9FIRM</name>
<protein>
    <submittedName>
        <fullName evidence="7">HlyD family secretion protein</fullName>
    </submittedName>
</protein>
<dbReference type="GO" id="GO:0016020">
    <property type="term" value="C:membrane"/>
    <property type="evidence" value="ECO:0007669"/>
    <property type="project" value="InterPro"/>
</dbReference>
<feature type="coiled-coil region" evidence="4">
    <location>
        <begin position="194"/>
        <end position="221"/>
    </location>
</feature>
<proteinExistence type="inferred from homology"/>
<dbReference type="STRING" id="1121919.SAMN02745975_03485"/>
<dbReference type="OrthoDB" id="9791520at2"/>
<evidence type="ECO:0000259" key="5">
    <source>
        <dbReference type="Pfam" id="PF25917"/>
    </source>
</evidence>
<dbReference type="InterPro" id="IPR050465">
    <property type="entry name" value="UPF0194_transport"/>
</dbReference>
<evidence type="ECO:0000313" key="7">
    <source>
        <dbReference type="EMBL" id="SHK02872.1"/>
    </source>
</evidence>
<gene>
    <name evidence="7" type="ORF">SAMN02745975_03485</name>
</gene>
<evidence type="ECO:0000256" key="4">
    <source>
        <dbReference type="SAM" id="Coils"/>
    </source>
</evidence>
<evidence type="ECO:0000256" key="3">
    <source>
        <dbReference type="ARBA" id="ARBA00023054"/>
    </source>
</evidence>
<dbReference type="Gene3D" id="1.10.287.470">
    <property type="entry name" value="Helix hairpin bin"/>
    <property type="match status" value="1"/>
</dbReference>
<dbReference type="Pfam" id="PF25989">
    <property type="entry name" value="YknX_C"/>
    <property type="match status" value="1"/>
</dbReference>
<organism evidence="7 8">
    <name type="scientific">Geosporobacter subterraneus DSM 17957</name>
    <dbReference type="NCBI Taxonomy" id="1121919"/>
    <lineage>
        <taxon>Bacteria</taxon>
        <taxon>Bacillati</taxon>
        <taxon>Bacillota</taxon>
        <taxon>Clostridia</taxon>
        <taxon>Peptostreptococcales</taxon>
        <taxon>Thermotaleaceae</taxon>
        <taxon>Geosporobacter</taxon>
    </lineage>
</organism>
<keyword evidence="8" id="KW-1185">Reference proteome</keyword>
<evidence type="ECO:0000256" key="2">
    <source>
        <dbReference type="ARBA" id="ARBA00009477"/>
    </source>
</evidence>
<evidence type="ECO:0000259" key="6">
    <source>
        <dbReference type="Pfam" id="PF25989"/>
    </source>
</evidence>
<dbReference type="AlphaFoldDB" id="A0A1M6P4P2"/>
<keyword evidence="3 4" id="KW-0175">Coiled coil</keyword>
<dbReference type="Gene3D" id="2.40.50.100">
    <property type="match status" value="1"/>
</dbReference>
<dbReference type="PANTHER" id="PTHR32347">
    <property type="entry name" value="EFFLUX SYSTEM COMPONENT YKNX-RELATED"/>
    <property type="match status" value="1"/>
</dbReference>
<dbReference type="Proteomes" id="UP000184536">
    <property type="component" value="Unassembled WGS sequence"/>
</dbReference>
<dbReference type="Pfam" id="PF25917">
    <property type="entry name" value="BSH_RND"/>
    <property type="match status" value="1"/>
</dbReference>
<dbReference type="EMBL" id="FQZV01000064">
    <property type="protein sequence ID" value="SHK02872.1"/>
    <property type="molecule type" value="Genomic_DNA"/>
</dbReference>
<dbReference type="RefSeq" id="WP_110942467.1">
    <property type="nucleotide sequence ID" value="NZ_FQZV01000064.1"/>
</dbReference>
<feature type="domain" description="YknX-like C-terminal permuted SH3-like" evidence="6">
    <location>
        <begin position="347"/>
        <end position="409"/>
    </location>
</feature>
<comment type="subcellular location">
    <subcellularLocation>
        <location evidence="1">Cell envelope</location>
    </subcellularLocation>
</comment>
<dbReference type="InterPro" id="IPR006143">
    <property type="entry name" value="RND_pump_MFP"/>
</dbReference>
<dbReference type="Gene3D" id="2.40.30.170">
    <property type="match status" value="1"/>
</dbReference>
<dbReference type="GO" id="GO:0030313">
    <property type="term" value="C:cell envelope"/>
    <property type="evidence" value="ECO:0007669"/>
    <property type="project" value="UniProtKB-SubCell"/>
</dbReference>
<evidence type="ECO:0000256" key="1">
    <source>
        <dbReference type="ARBA" id="ARBA00004196"/>
    </source>
</evidence>
<dbReference type="Gene3D" id="2.40.420.20">
    <property type="match status" value="1"/>
</dbReference>